<dbReference type="Proteomes" id="UP000254876">
    <property type="component" value="Unassembled WGS sequence"/>
</dbReference>
<protein>
    <submittedName>
        <fullName evidence="12">Vitamin B12/cobalamin outer membrane transporter</fullName>
    </submittedName>
</protein>
<dbReference type="GO" id="GO:0015344">
    <property type="term" value="F:siderophore uptake transmembrane transporter activity"/>
    <property type="evidence" value="ECO:0007669"/>
    <property type="project" value="TreeGrafter"/>
</dbReference>
<dbReference type="PROSITE" id="PS52016">
    <property type="entry name" value="TONB_DEPENDENT_REC_3"/>
    <property type="match status" value="1"/>
</dbReference>
<dbReference type="EMBL" id="UFYD01000001">
    <property type="protein sequence ID" value="STD02169.1"/>
    <property type="molecule type" value="Genomic_DNA"/>
</dbReference>
<evidence type="ECO:0000256" key="2">
    <source>
        <dbReference type="ARBA" id="ARBA00022448"/>
    </source>
</evidence>
<reference evidence="12 13" key="1">
    <citation type="submission" date="2018-06" db="EMBL/GenBank/DDBJ databases">
        <authorList>
            <consortium name="Pathogen Informatics"/>
            <person name="Doyle S."/>
        </authorList>
    </citation>
    <scope>NUCLEOTIDE SEQUENCE [LARGE SCALE GENOMIC DNA]</scope>
    <source>
        <strain evidence="12 13">NCTC10588</strain>
    </source>
</reference>
<dbReference type="GO" id="GO:0009279">
    <property type="term" value="C:cell outer membrane"/>
    <property type="evidence" value="ECO:0007669"/>
    <property type="project" value="UniProtKB-SubCell"/>
</dbReference>
<dbReference type="Gene3D" id="2.170.130.10">
    <property type="entry name" value="TonB-dependent receptor, plug domain"/>
    <property type="match status" value="1"/>
</dbReference>
<gene>
    <name evidence="12" type="ORF">NCTC10588_01761</name>
</gene>
<comment type="caution">
    <text evidence="12">The sequence shown here is derived from an EMBL/GenBank/DDBJ whole genome shotgun (WGS) entry which is preliminary data.</text>
</comment>
<evidence type="ECO:0000313" key="13">
    <source>
        <dbReference type="Proteomes" id="UP000254876"/>
    </source>
</evidence>
<sequence length="885" mass="98127">MKINFRKPMLAAVITLTTASVYYAQQTQDSTKSKSKDIEEVILKGVTDIAKDRKTPVAVSNIKAAQIVERQGNQELVEILNTTPSVYASKGGGGFGDSQINIRGFESRNIAVLVNGMPVNDMEGGTVYMSNWTGLSDVTSAMQVQRGLGSSKLAIASVGGTMNFLTRSADMKQGGTIRFGVGNNDFLKTSFAYNTGKTQNGWSSSFLMSRQAGSTFVQNTQYESYAYFFALGYQPNKKHNLQFMITSAPQWHNQRNTSNTISDYIKYNPDNDGTPDRSYNSDWGYRTMPDGRRVSIANKANYYSKPVLMLNWDWTISDKSTLSTVAYMSNGRGGGVSDQGKLNGKFASGYLDNTGHIDYDQIFKGNAAVNVNTAPAGSTLMRRSNINSHNWYGILMNFQHKINDNWNFSVGTDDRYYYGYHYQVITDLYGASGYKDDKNQNIPPNIVSNTYDYKKLEWNPFGGKQAPMADRTSYSNDGEVLWYSGFGQIEYSTEKLTAYLQGSVSNQGYQRIDSFVKDGVTLLNGKLIGDPIPNTKPQQYYAATDSNPAVHTKTGFKNLFGFNVKGGVNYNIDNHHNVYANLGYYSKQPFMNSVYPSNKQAVNPALTNEKISSYEIGYGYRSAKFNATLNLYRTQWKDRWLRRSMQFDMGAAGIVSGYSEIAGITEVHQGIEFEGTYKPFRFLEFNGMFSLGDYYYKGNATGANFDDSNAPITVPGTDKNSSTLYLDGVKVGGSSFNSIPQMTSALGVTVRPVQDLSVYSTWRHVGKVYSGMDAGTFTKPGGSALKLPDFDLFDVGASYKIRLKDSKQFFTIGANVYNLFDLTYISDGGTNIKLTDKPANLADGSKNTQNLTYEQLGYVYKGIANGNKVYFGAPRTWAATVSFNF</sequence>
<feature type="domain" description="TonB-dependent receptor-like beta-barrel" evidence="10">
    <location>
        <begin position="253"/>
        <end position="819"/>
    </location>
</feature>
<dbReference type="InterPro" id="IPR012910">
    <property type="entry name" value="Plug_dom"/>
</dbReference>
<evidence type="ECO:0000256" key="8">
    <source>
        <dbReference type="PROSITE-ProRule" id="PRU01360"/>
    </source>
</evidence>
<keyword evidence="2 8" id="KW-0813">Transport</keyword>
<proteinExistence type="inferred from homology"/>
<feature type="domain" description="TonB-dependent receptor plug" evidence="11">
    <location>
        <begin position="52"/>
        <end position="161"/>
    </location>
</feature>
<organism evidence="12 13">
    <name type="scientific">Elizabethkingia anophelis</name>
    <dbReference type="NCBI Taxonomy" id="1117645"/>
    <lineage>
        <taxon>Bacteria</taxon>
        <taxon>Pseudomonadati</taxon>
        <taxon>Bacteroidota</taxon>
        <taxon>Flavobacteriia</taxon>
        <taxon>Flavobacteriales</taxon>
        <taxon>Weeksellaceae</taxon>
        <taxon>Elizabethkingia</taxon>
    </lineage>
</organism>
<dbReference type="Gene3D" id="2.40.170.20">
    <property type="entry name" value="TonB-dependent receptor, beta-barrel domain"/>
    <property type="match status" value="1"/>
</dbReference>
<comment type="subcellular location">
    <subcellularLocation>
        <location evidence="1 8">Cell outer membrane</location>
        <topology evidence="1 8">Multi-pass membrane protein</topology>
    </subcellularLocation>
</comment>
<evidence type="ECO:0000259" key="10">
    <source>
        <dbReference type="Pfam" id="PF00593"/>
    </source>
</evidence>
<evidence type="ECO:0000256" key="7">
    <source>
        <dbReference type="ARBA" id="ARBA00023237"/>
    </source>
</evidence>
<evidence type="ECO:0000256" key="6">
    <source>
        <dbReference type="ARBA" id="ARBA00023136"/>
    </source>
</evidence>
<dbReference type="PANTHER" id="PTHR30069:SF50">
    <property type="entry name" value="TONB-DEPENDENT RECEPTOR HI_1217-RELATED"/>
    <property type="match status" value="1"/>
</dbReference>
<name>A0A6I5V1F9_9FLAO</name>
<dbReference type="PANTHER" id="PTHR30069">
    <property type="entry name" value="TONB-DEPENDENT OUTER MEMBRANE RECEPTOR"/>
    <property type="match status" value="1"/>
</dbReference>
<comment type="similarity">
    <text evidence="8 9">Belongs to the TonB-dependent receptor family.</text>
</comment>
<dbReference type="RefSeq" id="WP_078781803.1">
    <property type="nucleotide sequence ID" value="NZ_CP034247.1"/>
</dbReference>
<dbReference type="AlphaFoldDB" id="A0A6I5V1F9"/>
<dbReference type="SUPFAM" id="SSF56935">
    <property type="entry name" value="Porins"/>
    <property type="match status" value="1"/>
</dbReference>
<dbReference type="InterPro" id="IPR036942">
    <property type="entry name" value="Beta-barrel_TonB_sf"/>
</dbReference>
<evidence type="ECO:0000313" key="12">
    <source>
        <dbReference type="EMBL" id="STD02169.1"/>
    </source>
</evidence>
<evidence type="ECO:0000256" key="1">
    <source>
        <dbReference type="ARBA" id="ARBA00004571"/>
    </source>
</evidence>
<evidence type="ECO:0000256" key="5">
    <source>
        <dbReference type="ARBA" id="ARBA00023077"/>
    </source>
</evidence>
<dbReference type="InterPro" id="IPR039426">
    <property type="entry name" value="TonB-dep_rcpt-like"/>
</dbReference>
<evidence type="ECO:0000256" key="9">
    <source>
        <dbReference type="RuleBase" id="RU003357"/>
    </source>
</evidence>
<keyword evidence="7 8" id="KW-0998">Cell outer membrane</keyword>
<dbReference type="InterPro" id="IPR037066">
    <property type="entry name" value="Plug_dom_sf"/>
</dbReference>
<evidence type="ECO:0000256" key="4">
    <source>
        <dbReference type="ARBA" id="ARBA00022692"/>
    </source>
</evidence>
<evidence type="ECO:0000259" key="11">
    <source>
        <dbReference type="Pfam" id="PF07715"/>
    </source>
</evidence>
<dbReference type="InterPro" id="IPR000531">
    <property type="entry name" value="Beta-barrel_TonB"/>
</dbReference>
<dbReference type="Pfam" id="PF00593">
    <property type="entry name" value="TonB_dep_Rec_b-barrel"/>
    <property type="match status" value="1"/>
</dbReference>
<dbReference type="GO" id="GO:0044718">
    <property type="term" value="P:siderophore transmembrane transport"/>
    <property type="evidence" value="ECO:0007669"/>
    <property type="project" value="TreeGrafter"/>
</dbReference>
<evidence type="ECO:0000256" key="3">
    <source>
        <dbReference type="ARBA" id="ARBA00022452"/>
    </source>
</evidence>
<dbReference type="Pfam" id="PF07715">
    <property type="entry name" value="Plug"/>
    <property type="match status" value="1"/>
</dbReference>
<keyword evidence="3 8" id="KW-1134">Transmembrane beta strand</keyword>
<keyword evidence="5 9" id="KW-0798">TonB box</keyword>
<keyword evidence="4 8" id="KW-0812">Transmembrane</keyword>
<accession>A0A6I5V1F9</accession>
<keyword evidence="6 8" id="KW-0472">Membrane</keyword>